<feature type="region of interest" description="Disordered" evidence="1">
    <location>
        <begin position="138"/>
        <end position="213"/>
    </location>
</feature>
<dbReference type="AlphaFoldDB" id="A0A8H4XJK3"/>
<keyword evidence="2" id="KW-0472">Membrane</keyword>
<feature type="transmembrane region" description="Helical" evidence="2">
    <location>
        <begin position="237"/>
        <end position="262"/>
    </location>
</feature>
<feature type="transmembrane region" description="Helical" evidence="2">
    <location>
        <begin position="345"/>
        <end position="362"/>
    </location>
</feature>
<dbReference type="OrthoDB" id="5412502at2759"/>
<evidence type="ECO:0000313" key="3">
    <source>
        <dbReference type="EMBL" id="KAF4976908.1"/>
    </source>
</evidence>
<keyword evidence="2" id="KW-1133">Transmembrane helix</keyword>
<evidence type="ECO:0000313" key="4">
    <source>
        <dbReference type="Proteomes" id="UP000635477"/>
    </source>
</evidence>
<feature type="transmembrane region" description="Helical" evidence="2">
    <location>
        <begin position="368"/>
        <end position="386"/>
    </location>
</feature>
<name>A0A8H4XJK3_9HYPO</name>
<reference evidence="3" key="1">
    <citation type="journal article" date="2020" name="BMC Genomics">
        <title>Correction to: Identification and distribution of gene clusters required for synthesis of sphingolipid metabolism inhibitors in diverse species of the filamentous fungus Fusarium.</title>
        <authorList>
            <person name="Kim H.S."/>
            <person name="Lohmar J.M."/>
            <person name="Busman M."/>
            <person name="Brown D.W."/>
            <person name="Naumann T.A."/>
            <person name="Divon H.H."/>
            <person name="Lysoe E."/>
            <person name="Uhlig S."/>
            <person name="Proctor R.H."/>
        </authorList>
    </citation>
    <scope>NUCLEOTIDE SEQUENCE</scope>
    <source>
        <strain evidence="3">NRRL 22465</strain>
    </source>
</reference>
<keyword evidence="2" id="KW-0812">Transmembrane</keyword>
<protein>
    <submittedName>
        <fullName evidence="3">Uncharacterized protein</fullName>
    </submittedName>
</protein>
<evidence type="ECO:0000256" key="1">
    <source>
        <dbReference type="SAM" id="MobiDB-lite"/>
    </source>
</evidence>
<dbReference type="Proteomes" id="UP000635477">
    <property type="component" value="Unassembled WGS sequence"/>
</dbReference>
<proteinExistence type="predicted"/>
<feature type="transmembrane region" description="Helical" evidence="2">
    <location>
        <begin position="268"/>
        <end position="286"/>
    </location>
</feature>
<organism evidence="3 4">
    <name type="scientific">Fusarium zealandicum</name>
    <dbReference type="NCBI Taxonomy" id="1053134"/>
    <lineage>
        <taxon>Eukaryota</taxon>
        <taxon>Fungi</taxon>
        <taxon>Dikarya</taxon>
        <taxon>Ascomycota</taxon>
        <taxon>Pezizomycotina</taxon>
        <taxon>Sordariomycetes</taxon>
        <taxon>Hypocreomycetidae</taxon>
        <taxon>Hypocreales</taxon>
        <taxon>Nectriaceae</taxon>
        <taxon>Fusarium</taxon>
        <taxon>Fusarium staphyleae species complex</taxon>
    </lineage>
</organism>
<reference evidence="3" key="2">
    <citation type="submission" date="2020-05" db="EMBL/GenBank/DDBJ databases">
        <authorList>
            <person name="Kim H.-S."/>
            <person name="Proctor R.H."/>
            <person name="Brown D.W."/>
        </authorList>
    </citation>
    <scope>NUCLEOTIDE SEQUENCE</scope>
    <source>
        <strain evidence="3">NRRL 22465</strain>
    </source>
</reference>
<dbReference type="EMBL" id="JABEYC010000476">
    <property type="protein sequence ID" value="KAF4976908.1"/>
    <property type="molecule type" value="Genomic_DNA"/>
</dbReference>
<accession>A0A8H4XJK3</accession>
<evidence type="ECO:0000256" key="2">
    <source>
        <dbReference type="SAM" id="Phobius"/>
    </source>
</evidence>
<gene>
    <name evidence="3" type="ORF">FZEAL_6484</name>
</gene>
<feature type="compositionally biased region" description="Polar residues" evidence="1">
    <location>
        <begin position="180"/>
        <end position="196"/>
    </location>
</feature>
<keyword evidence="4" id="KW-1185">Reference proteome</keyword>
<comment type="caution">
    <text evidence="3">The sequence shown here is derived from an EMBL/GenBank/DDBJ whole genome shotgun (WGS) entry which is preliminary data.</text>
</comment>
<sequence>MADPESAGWKWFPNVKDNWSLDVVTLLAVIGESSMIEHSQTITASLLCLLPRIIPAPQALLKPSRPSRMPETLAKVTGVYSGTTLDSVGFFATIITPLDALHPFSFRVLEIKHSETARFGDIDMSFSSHKKSWYRRCLDPIRPRRKTPSPRDNASKEHQAEGNRIPRAPAVDGGLPLPASANSPTPARSTTIQLPQDQDAAPKPLARRPTAKEKVQDMLVNPTFANTKARPAVPAKLLSPIHILSVFSCMISIAIVICGIKWEDGNAILAVSLISLASSVVGYASFWHPILMNRKHTNEVPRGDVMIRTREGAFILIKCTEEVARELYSGTEECHYHVGDRTYRLLMALGTTLLMLSVVLLGNCTWNSQIFIGGSYIVLNGLYWGLGMMPNSYFWDLSRYQCKDITPDDAKNADEITNPKDEREGHPSFTRTLWYAIRETQRTGWVHRSGAAPGTEQWKNWLKEAMTNAARENRTWPSVARKDIIMKENLGADELFDEAAQHAPAIEVQPAGNRNQTCDKEGTTF</sequence>